<dbReference type="PANTHER" id="PTHR24321">
    <property type="entry name" value="DEHYDROGENASES, SHORT CHAIN"/>
    <property type="match status" value="1"/>
</dbReference>
<dbReference type="EMBL" id="JBIAQY010000004">
    <property type="protein sequence ID" value="MFF3569141.1"/>
    <property type="molecule type" value="Genomic_DNA"/>
</dbReference>
<evidence type="ECO:0000313" key="4">
    <source>
        <dbReference type="Proteomes" id="UP001601992"/>
    </source>
</evidence>
<dbReference type="Gene3D" id="3.40.50.720">
    <property type="entry name" value="NAD(P)-binding Rossmann-like Domain"/>
    <property type="match status" value="1"/>
</dbReference>
<evidence type="ECO:0000313" key="3">
    <source>
        <dbReference type="EMBL" id="MFF3569141.1"/>
    </source>
</evidence>
<gene>
    <name evidence="3" type="ORF">ACFYXQ_15315</name>
</gene>
<name>A0ABW6RYP0_9NOCA</name>
<dbReference type="SUPFAM" id="SSF51735">
    <property type="entry name" value="NAD(P)-binding Rossmann-fold domains"/>
    <property type="match status" value="1"/>
</dbReference>
<sequence length="272" mass="29026">MTETNSEPVAIVTGAAQGIGRETALLLSHRGYRVVVNDINVEGAEGTVAEIRADGGTALLALADVADEPSVQRMIADATETFGRIDALVNNAVAYEHEIHISDIDIETTPDKTWERTFGVNFYGAVYAIRHAIPVMRRGGGGSVVNVGSTSGFSGDTVHVAYAASMAAKYSLTRSVVTSHGKQGIRCNAVATGLVLSPTARKNLSRDKLEAYDANLLVEDFAEPRDLAAIIAFLVSSDSRYITGQTIIADGGFQAHQPWHAQNHIVHPETVR</sequence>
<dbReference type="PRINTS" id="PR00081">
    <property type="entry name" value="GDHRDH"/>
</dbReference>
<dbReference type="RefSeq" id="WP_387403885.1">
    <property type="nucleotide sequence ID" value="NZ_JBIAQY010000004.1"/>
</dbReference>
<comment type="caution">
    <text evidence="3">The sequence shown here is derived from an EMBL/GenBank/DDBJ whole genome shotgun (WGS) entry which is preliminary data.</text>
</comment>
<evidence type="ECO:0000256" key="2">
    <source>
        <dbReference type="ARBA" id="ARBA00023002"/>
    </source>
</evidence>
<proteinExistence type="inferred from homology"/>
<keyword evidence="2 3" id="KW-0560">Oxidoreductase</keyword>
<dbReference type="PANTHER" id="PTHR24321:SF14">
    <property type="entry name" value="SHORT-CHAIN TYPE DEHYDROGENASE_REDUCTASE BLR2146-RELATED"/>
    <property type="match status" value="1"/>
</dbReference>
<comment type="similarity">
    <text evidence="1">Belongs to the short-chain dehydrogenases/reductases (SDR) family.</text>
</comment>
<dbReference type="EC" id="1.1.1.-" evidence="3"/>
<dbReference type="InterPro" id="IPR002347">
    <property type="entry name" value="SDR_fam"/>
</dbReference>
<protein>
    <submittedName>
        <fullName evidence="3">SDR family NAD(P)-dependent oxidoreductase</fullName>
        <ecNumber evidence="3">1.1.1.-</ecNumber>
    </submittedName>
</protein>
<dbReference type="Pfam" id="PF13561">
    <property type="entry name" value="adh_short_C2"/>
    <property type="match status" value="1"/>
</dbReference>
<dbReference type="PRINTS" id="PR00080">
    <property type="entry name" value="SDRFAMILY"/>
</dbReference>
<dbReference type="Proteomes" id="UP001601992">
    <property type="component" value="Unassembled WGS sequence"/>
</dbReference>
<organism evidence="3 4">
    <name type="scientific">Nocardia jiangxiensis</name>
    <dbReference type="NCBI Taxonomy" id="282685"/>
    <lineage>
        <taxon>Bacteria</taxon>
        <taxon>Bacillati</taxon>
        <taxon>Actinomycetota</taxon>
        <taxon>Actinomycetes</taxon>
        <taxon>Mycobacteriales</taxon>
        <taxon>Nocardiaceae</taxon>
        <taxon>Nocardia</taxon>
    </lineage>
</organism>
<reference evidence="3 4" key="1">
    <citation type="submission" date="2024-10" db="EMBL/GenBank/DDBJ databases">
        <title>The Natural Products Discovery Center: Release of the First 8490 Sequenced Strains for Exploring Actinobacteria Biosynthetic Diversity.</title>
        <authorList>
            <person name="Kalkreuter E."/>
            <person name="Kautsar S.A."/>
            <person name="Yang D."/>
            <person name="Bader C.D."/>
            <person name="Teijaro C.N."/>
            <person name="Fluegel L."/>
            <person name="Davis C.M."/>
            <person name="Simpson J.R."/>
            <person name="Lauterbach L."/>
            <person name="Steele A.D."/>
            <person name="Gui C."/>
            <person name="Meng S."/>
            <person name="Li G."/>
            <person name="Viehrig K."/>
            <person name="Ye F."/>
            <person name="Su P."/>
            <person name="Kiefer A.F."/>
            <person name="Nichols A."/>
            <person name="Cepeda A.J."/>
            <person name="Yan W."/>
            <person name="Fan B."/>
            <person name="Jiang Y."/>
            <person name="Adhikari A."/>
            <person name="Zheng C.-J."/>
            <person name="Schuster L."/>
            <person name="Cowan T.M."/>
            <person name="Smanski M.J."/>
            <person name="Chevrette M.G."/>
            <person name="De Carvalho L.P.S."/>
            <person name="Shen B."/>
        </authorList>
    </citation>
    <scope>NUCLEOTIDE SEQUENCE [LARGE SCALE GENOMIC DNA]</scope>
    <source>
        <strain evidence="3 4">NPDC002593</strain>
    </source>
</reference>
<keyword evidence="4" id="KW-1185">Reference proteome</keyword>
<dbReference type="CDD" id="cd05233">
    <property type="entry name" value="SDR_c"/>
    <property type="match status" value="1"/>
</dbReference>
<dbReference type="InterPro" id="IPR036291">
    <property type="entry name" value="NAD(P)-bd_dom_sf"/>
</dbReference>
<accession>A0ABW6RYP0</accession>
<evidence type="ECO:0000256" key="1">
    <source>
        <dbReference type="ARBA" id="ARBA00006484"/>
    </source>
</evidence>
<dbReference type="GO" id="GO:0016491">
    <property type="term" value="F:oxidoreductase activity"/>
    <property type="evidence" value="ECO:0007669"/>
    <property type="project" value="UniProtKB-KW"/>
</dbReference>